<reference evidence="1" key="1">
    <citation type="journal article" date="2015" name="Nature">
        <title>Complex archaea that bridge the gap between prokaryotes and eukaryotes.</title>
        <authorList>
            <person name="Spang A."/>
            <person name="Saw J.H."/>
            <person name="Jorgensen S.L."/>
            <person name="Zaremba-Niedzwiedzka K."/>
            <person name="Martijn J."/>
            <person name="Lind A.E."/>
            <person name="van Eijk R."/>
            <person name="Schleper C."/>
            <person name="Guy L."/>
            <person name="Ettema T.J."/>
        </authorList>
    </citation>
    <scope>NUCLEOTIDE SEQUENCE</scope>
</reference>
<dbReference type="EMBL" id="LAZR01016079">
    <property type="protein sequence ID" value="KKM06065.1"/>
    <property type="molecule type" value="Genomic_DNA"/>
</dbReference>
<sequence length="157" mass="18432">MAKNRSAKKWFHLADEVDEFFLWYERICKQRNIPQSDIKIEEKFKWWKKNIYLKNVKRHGERTQARRTDPYSSHFAASKVNIIKSDHAILRAIQNGYTTIKEVSHHLNPEKETSYSPRFAPLRRAGLIEVIGKKKNEKTGMTVNEYALTPEGEKAVS</sequence>
<proteinExistence type="predicted"/>
<accession>A0A0F9H4U4</accession>
<evidence type="ECO:0000313" key="1">
    <source>
        <dbReference type="EMBL" id="KKM06065.1"/>
    </source>
</evidence>
<comment type="caution">
    <text evidence="1">The sequence shown here is derived from an EMBL/GenBank/DDBJ whole genome shotgun (WGS) entry which is preliminary data.</text>
</comment>
<name>A0A0F9H4U4_9ZZZZ</name>
<dbReference type="AlphaFoldDB" id="A0A0F9H4U4"/>
<gene>
    <name evidence="1" type="ORF">LCGC14_1747740</name>
</gene>
<protein>
    <submittedName>
        <fullName evidence="1">Uncharacterized protein</fullName>
    </submittedName>
</protein>
<organism evidence="1">
    <name type="scientific">marine sediment metagenome</name>
    <dbReference type="NCBI Taxonomy" id="412755"/>
    <lineage>
        <taxon>unclassified sequences</taxon>
        <taxon>metagenomes</taxon>
        <taxon>ecological metagenomes</taxon>
    </lineage>
</organism>